<feature type="compositionally biased region" description="Pro residues" evidence="1">
    <location>
        <begin position="35"/>
        <end position="54"/>
    </location>
</feature>
<dbReference type="OrthoDB" id="1304551at2759"/>
<feature type="region of interest" description="Disordered" evidence="1">
    <location>
        <begin position="31"/>
        <end position="82"/>
    </location>
</feature>
<proteinExistence type="predicted"/>
<dbReference type="Proteomes" id="UP000237105">
    <property type="component" value="Unassembled WGS sequence"/>
</dbReference>
<accession>A0A2P5A7X2</accession>
<keyword evidence="3" id="KW-1185">Reference proteome</keyword>
<dbReference type="InterPro" id="IPR044804">
    <property type="entry name" value="Ribosomal_eL20z-like"/>
</dbReference>
<evidence type="ECO:0000256" key="1">
    <source>
        <dbReference type="SAM" id="MobiDB-lite"/>
    </source>
</evidence>
<evidence type="ECO:0000313" key="2">
    <source>
        <dbReference type="EMBL" id="PON32645.1"/>
    </source>
</evidence>
<comment type="caution">
    <text evidence="2">The sequence shown here is derived from an EMBL/GenBank/DDBJ whole genome shotgun (WGS) entry which is preliminary data.</text>
</comment>
<keyword evidence="2" id="KW-0689">Ribosomal protein</keyword>
<name>A0A2P5A7X2_PARAD</name>
<reference evidence="3" key="1">
    <citation type="submission" date="2016-06" db="EMBL/GenBank/DDBJ databases">
        <title>Parallel loss of symbiosis genes in relatives of nitrogen-fixing non-legume Parasponia.</title>
        <authorList>
            <person name="Van Velzen R."/>
            <person name="Holmer R."/>
            <person name="Bu F."/>
            <person name="Rutten L."/>
            <person name="Van Zeijl A."/>
            <person name="Liu W."/>
            <person name="Santuari L."/>
            <person name="Cao Q."/>
            <person name="Sharma T."/>
            <person name="Shen D."/>
            <person name="Roswanjaya Y."/>
            <person name="Wardhani T."/>
            <person name="Kalhor M.S."/>
            <person name="Jansen J."/>
            <person name="Van den Hoogen J."/>
            <person name="Gungor B."/>
            <person name="Hartog M."/>
            <person name="Hontelez J."/>
            <person name="Verver J."/>
            <person name="Yang W.-C."/>
            <person name="Schijlen E."/>
            <person name="Repin R."/>
            <person name="Schilthuizen M."/>
            <person name="Schranz E."/>
            <person name="Heidstra R."/>
            <person name="Miyata K."/>
            <person name="Fedorova E."/>
            <person name="Kohlen W."/>
            <person name="Bisseling T."/>
            <person name="Smit S."/>
            <person name="Geurts R."/>
        </authorList>
    </citation>
    <scope>NUCLEOTIDE SEQUENCE [LARGE SCALE GENOMIC DNA]</scope>
    <source>
        <strain evidence="3">cv. WU1-14</strain>
    </source>
</reference>
<sequence>MSEESKSRGGGAGVSATSDLESQYYYGTFQGIPNAYPPPPQPVVGFPQPLPPPGATGHPRYPHTHYPPPHPHHHHHGYQTDPGYAVVEGHPVRLHRLPCCGLGLGWFL</sequence>
<dbReference type="EMBL" id="JXTB01000795">
    <property type="protein sequence ID" value="PON32645.1"/>
    <property type="molecule type" value="Genomic_DNA"/>
</dbReference>
<keyword evidence="2" id="KW-0687">Ribonucleoprotein</keyword>
<dbReference type="PANTHER" id="PTHR46631:SF22">
    <property type="entry name" value="60S RIBOSOMAL PROTEIN L18A-LIKE PROTEIN"/>
    <property type="match status" value="1"/>
</dbReference>
<dbReference type="STRING" id="3476.A0A2P5A7X2"/>
<protein>
    <submittedName>
        <fullName evidence="2">Ribosomal protein</fullName>
    </submittedName>
</protein>
<gene>
    <name evidence="2" type="ORF">PanWU01x14_359380</name>
</gene>
<organism evidence="2 3">
    <name type="scientific">Parasponia andersonii</name>
    <name type="common">Sponia andersonii</name>
    <dbReference type="NCBI Taxonomy" id="3476"/>
    <lineage>
        <taxon>Eukaryota</taxon>
        <taxon>Viridiplantae</taxon>
        <taxon>Streptophyta</taxon>
        <taxon>Embryophyta</taxon>
        <taxon>Tracheophyta</taxon>
        <taxon>Spermatophyta</taxon>
        <taxon>Magnoliopsida</taxon>
        <taxon>eudicotyledons</taxon>
        <taxon>Gunneridae</taxon>
        <taxon>Pentapetalae</taxon>
        <taxon>rosids</taxon>
        <taxon>fabids</taxon>
        <taxon>Rosales</taxon>
        <taxon>Cannabaceae</taxon>
        <taxon>Parasponia</taxon>
    </lineage>
</organism>
<evidence type="ECO:0000313" key="3">
    <source>
        <dbReference type="Proteomes" id="UP000237105"/>
    </source>
</evidence>
<dbReference type="PANTHER" id="PTHR46631">
    <property type="entry name" value="60S RIBOSOMAL PROTEIN L18A-LIKE"/>
    <property type="match status" value="1"/>
</dbReference>
<dbReference type="GO" id="GO:0005840">
    <property type="term" value="C:ribosome"/>
    <property type="evidence" value="ECO:0007669"/>
    <property type="project" value="UniProtKB-KW"/>
</dbReference>
<dbReference type="AlphaFoldDB" id="A0A2P5A7X2"/>